<name>Q029F4_SOLUE</name>
<organism evidence="2">
    <name type="scientific">Solibacter usitatus (strain Ellin6076)</name>
    <dbReference type="NCBI Taxonomy" id="234267"/>
    <lineage>
        <taxon>Bacteria</taxon>
        <taxon>Pseudomonadati</taxon>
        <taxon>Acidobacteriota</taxon>
        <taxon>Terriglobia</taxon>
        <taxon>Bryobacterales</taxon>
        <taxon>Solibacteraceae</taxon>
        <taxon>Candidatus Solibacter</taxon>
    </lineage>
</organism>
<feature type="compositionally biased region" description="Basic and acidic residues" evidence="1">
    <location>
        <begin position="1"/>
        <end position="14"/>
    </location>
</feature>
<protein>
    <submittedName>
        <fullName evidence="2">Uncharacterized protein</fullName>
    </submittedName>
</protein>
<reference evidence="2" key="1">
    <citation type="submission" date="2006-10" db="EMBL/GenBank/DDBJ databases">
        <title>Complete sequence of Solibacter usitatus Ellin6076.</title>
        <authorList>
            <consortium name="US DOE Joint Genome Institute"/>
            <person name="Copeland A."/>
            <person name="Lucas S."/>
            <person name="Lapidus A."/>
            <person name="Barry K."/>
            <person name="Detter J.C."/>
            <person name="Glavina del Rio T."/>
            <person name="Hammon N."/>
            <person name="Israni S."/>
            <person name="Dalin E."/>
            <person name="Tice H."/>
            <person name="Pitluck S."/>
            <person name="Thompson L.S."/>
            <person name="Brettin T."/>
            <person name="Bruce D."/>
            <person name="Han C."/>
            <person name="Tapia R."/>
            <person name="Gilna P."/>
            <person name="Schmutz J."/>
            <person name="Larimer F."/>
            <person name="Land M."/>
            <person name="Hauser L."/>
            <person name="Kyrpides N."/>
            <person name="Mikhailova N."/>
            <person name="Janssen P.H."/>
            <person name="Kuske C.R."/>
            <person name="Richardson P."/>
        </authorList>
    </citation>
    <scope>NUCLEOTIDE SEQUENCE</scope>
    <source>
        <strain evidence="2">Ellin6076</strain>
    </source>
</reference>
<feature type="region of interest" description="Disordered" evidence="1">
    <location>
        <begin position="1"/>
        <end position="79"/>
    </location>
</feature>
<dbReference type="STRING" id="234267.Acid_1339"/>
<dbReference type="KEGG" id="sus:Acid_1339"/>
<dbReference type="HOGENOM" id="CLU_2604200_0_0_0"/>
<evidence type="ECO:0000313" key="2">
    <source>
        <dbReference type="EMBL" id="ABJ82332.1"/>
    </source>
</evidence>
<dbReference type="EMBL" id="CP000473">
    <property type="protein sequence ID" value="ABJ82332.1"/>
    <property type="molecule type" value="Genomic_DNA"/>
</dbReference>
<dbReference type="InParanoid" id="Q029F4"/>
<feature type="compositionally biased region" description="Polar residues" evidence="1">
    <location>
        <begin position="57"/>
        <end position="79"/>
    </location>
</feature>
<proteinExistence type="predicted"/>
<dbReference type="AlphaFoldDB" id="Q029F4"/>
<sequence length="79" mass="8473">MSKRQEARKADPLRGDQGSDFDAVPALGNPATTEAVKIHQIAAARYGDPETIRRGRQQQGVHPSPASKNQQGMHSVSAP</sequence>
<accession>Q029F4</accession>
<gene>
    <name evidence="2" type="ordered locus">Acid_1339</name>
</gene>
<evidence type="ECO:0000256" key="1">
    <source>
        <dbReference type="SAM" id="MobiDB-lite"/>
    </source>
</evidence>